<evidence type="ECO:0000313" key="2">
    <source>
        <dbReference type="Proteomes" id="UP001152519"/>
    </source>
</evidence>
<dbReference type="EMBL" id="CAJSLV010000103">
    <property type="protein sequence ID" value="CAG6398495.1"/>
    <property type="molecule type" value="Genomic_DNA"/>
</dbReference>
<dbReference type="AlphaFoldDB" id="A0A9W4E3K9"/>
<name>A0A9W4E3K9_9ACTN</name>
<proteinExistence type="predicted"/>
<protein>
    <submittedName>
        <fullName evidence="1">Uncharacterized protein</fullName>
    </submittedName>
</protein>
<evidence type="ECO:0000313" key="1">
    <source>
        <dbReference type="EMBL" id="CAG6398495.1"/>
    </source>
</evidence>
<gene>
    <name evidence="1" type="ORF">SCOCK_70179</name>
</gene>
<keyword evidence="2" id="KW-1185">Reference proteome</keyword>
<organism evidence="1 2">
    <name type="scientific">Actinacidiphila cocklensis</name>
    <dbReference type="NCBI Taxonomy" id="887465"/>
    <lineage>
        <taxon>Bacteria</taxon>
        <taxon>Bacillati</taxon>
        <taxon>Actinomycetota</taxon>
        <taxon>Actinomycetes</taxon>
        <taxon>Kitasatosporales</taxon>
        <taxon>Streptomycetaceae</taxon>
        <taxon>Actinacidiphila</taxon>
    </lineage>
</organism>
<comment type="caution">
    <text evidence="1">The sequence shown here is derived from an EMBL/GenBank/DDBJ whole genome shotgun (WGS) entry which is preliminary data.</text>
</comment>
<sequence>MTAIERNAVVGVSLALDGLKDLGTQLPPDLD</sequence>
<dbReference type="Proteomes" id="UP001152519">
    <property type="component" value="Unassembled WGS sequence"/>
</dbReference>
<reference evidence="1" key="1">
    <citation type="submission" date="2021-05" db="EMBL/GenBank/DDBJ databases">
        <authorList>
            <person name="Arsene-Ploetze F."/>
        </authorList>
    </citation>
    <scope>NUCLEOTIDE SEQUENCE</scope>
    <source>
        <strain evidence="1">DSM 42138</strain>
    </source>
</reference>
<accession>A0A9W4E3K9</accession>